<reference evidence="3" key="1">
    <citation type="submission" date="2025-08" db="UniProtKB">
        <authorList>
            <consortium name="RefSeq"/>
        </authorList>
    </citation>
    <scope>IDENTIFICATION</scope>
    <source>
        <tissue evidence="3">Blood</tissue>
    </source>
</reference>
<proteinExistence type="predicted"/>
<sequence length="321" mass="31886">MATPDRRGVSRGRGRGRSPGEGEEEHGPALSGGGPALLLSRGPELGSQWLALTLETGAPGRGRGLRGDAGALPEGRDGRGGRKKEAGGRSKSLKEPRARVPGRGGADPRGVSRVSTPRSPRSVGSPGPATATGGPGRPGWEPVRASPAGAGDPASTRRPALPAAQRGRGGGGRGVPPGPGPARRSGLGDVKRGGLRGGPQPLPARGALAVPDPPSDARGCVRAAPGGGQLGSPRRAGGHASGRWRGACQASSFPRTPLAPARCAVQARLASPGPRSRSLLVQPGPPARAVQPPVRTHGSWATPPGEAGPGGDPLTSLACCT</sequence>
<accession>A0A6P9F481</accession>
<feature type="compositionally biased region" description="Basic and acidic residues" evidence="1">
    <location>
        <begin position="74"/>
        <end position="98"/>
    </location>
</feature>
<protein>
    <submittedName>
        <fullName evidence="3">Collagen alpha-1(III) chain-like</fullName>
    </submittedName>
</protein>
<evidence type="ECO:0000256" key="1">
    <source>
        <dbReference type="SAM" id="MobiDB-lite"/>
    </source>
</evidence>
<dbReference type="GeneID" id="118356711"/>
<keyword evidence="2" id="KW-1185">Reference proteome</keyword>
<dbReference type="AlphaFoldDB" id="A0A6P9F481"/>
<dbReference type="KEGG" id="zca:118356711"/>
<name>A0A6P9F481_ZALCA</name>
<organism evidence="2 3">
    <name type="scientific">Zalophus californianus</name>
    <name type="common">California sealion</name>
    <dbReference type="NCBI Taxonomy" id="9704"/>
    <lineage>
        <taxon>Eukaryota</taxon>
        <taxon>Metazoa</taxon>
        <taxon>Chordata</taxon>
        <taxon>Craniata</taxon>
        <taxon>Vertebrata</taxon>
        <taxon>Euteleostomi</taxon>
        <taxon>Mammalia</taxon>
        <taxon>Eutheria</taxon>
        <taxon>Laurasiatheria</taxon>
        <taxon>Carnivora</taxon>
        <taxon>Caniformia</taxon>
        <taxon>Pinnipedia</taxon>
        <taxon>Otariidae</taxon>
        <taxon>Zalophus</taxon>
    </lineage>
</organism>
<feature type="region of interest" description="Disordered" evidence="1">
    <location>
        <begin position="268"/>
        <end position="321"/>
    </location>
</feature>
<dbReference type="Proteomes" id="UP000515165">
    <property type="component" value="Chromosome 2"/>
</dbReference>
<gene>
    <name evidence="3" type="primary">LOC118356711</name>
</gene>
<feature type="compositionally biased region" description="Low complexity" evidence="1">
    <location>
        <begin position="157"/>
        <end position="166"/>
    </location>
</feature>
<dbReference type="RefSeq" id="XP_035581970.1">
    <property type="nucleotide sequence ID" value="XM_035726077.1"/>
</dbReference>
<evidence type="ECO:0000313" key="2">
    <source>
        <dbReference type="Proteomes" id="UP000515165"/>
    </source>
</evidence>
<feature type="compositionally biased region" description="Low complexity" evidence="1">
    <location>
        <begin position="108"/>
        <end position="132"/>
    </location>
</feature>
<evidence type="ECO:0000313" key="3">
    <source>
        <dbReference type="RefSeq" id="XP_035581970.1"/>
    </source>
</evidence>
<feature type="region of interest" description="Disordered" evidence="1">
    <location>
        <begin position="1"/>
        <end position="255"/>
    </location>
</feature>